<evidence type="ECO:0000313" key="10">
    <source>
        <dbReference type="Proteomes" id="UP000298781"/>
    </source>
</evidence>
<evidence type="ECO:0000256" key="5">
    <source>
        <dbReference type="ARBA" id="ARBA00022989"/>
    </source>
</evidence>
<dbReference type="KEGG" id="pstg:E8M01_17625"/>
<evidence type="ECO:0000256" key="1">
    <source>
        <dbReference type="ARBA" id="ARBA00004651"/>
    </source>
</evidence>
<keyword evidence="10" id="KW-1185">Reference proteome</keyword>
<keyword evidence="4 7" id="KW-0812">Transmembrane</keyword>
<feature type="transmembrane region" description="Helical" evidence="7">
    <location>
        <begin position="76"/>
        <end position="102"/>
    </location>
</feature>
<dbReference type="InterPro" id="IPR000515">
    <property type="entry name" value="MetI-like"/>
</dbReference>
<comment type="similarity">
    <text evidence="7">Belongs to the binding-protein-dependent transport system permease family.</text>
</comment>
<dbReference type="OrthoDB" id="9815445at2"/>
<dbReference type="PROSITE" id="PS50928">
    <property type="entry name" value="ABC_TM1"/>
    <property type="match status" value="1"/>
</dbReference>
<dbReference type="GO" id="GO:0055085">
    <property type="term" value="P:transmembrane transport"/>
    <property type="evidence" value="ECO:0007669"/>
    <property type="project" value="InterPro"/>
</dbReference>
<dbReference type="Pfam" id="PF00528">
    <property type="entry name" value="BPD_transp_1"/>
    <property type="match status" value="1"/>
</dbReference>
<feature type="transmembrane region" description="Helical" evidence="7">
    <location>
        <begin position="145"/>
        <end position="166"/>
    </location>
</feature>
<dbReference type="SUPFAM" id="SSF161098">
    <property type="entry name" value="MetI-like"/>
    <property type="match status" value="1"/>
</dbReference>
<dbReference type="InterPro" id="IPR035906">
    <property type="entry name" value="MetI-like_sf"/>
</dbReference>
<evidence type="ECO:0000256" key="4">
    <source>
        <dbReference type="ARBA" id="ARBA00022692"/>
    </source>
</evidence>
<gene>
    <name evidence="9" type="ORF">E8M01_17625</name>
</gene>
<keyword evidence="5 7" id="KW-1133">Transmembrane helix</keyword>
<dbReference type="Proteomes" id="UP000298781">
    <property type="component" value="Chromosome"/>
</dbReference>
<feature type="domain" description="ABC transmembrane type-1" evidence="8">
    <location>
        <begin position="77"/>
        <end position="267"/>
    </location>
</feature>
<dbReference type="PANTHER" id="PTHR43744:SF12">
    <property type="entry name" value="ABC TRANSPORTER PERMEASE PROTEIN MG189-RELATED"/>
    <property type="match status" value="1"/>
</dbReference>
<dbReference type="PANTHER" id="PTHR43744">
    <property type="entry name" value="ABC TRANSPORTER PERMEASE PROTEIN MG189-RELATED-RELATED"/>
    <property type="match status" value="1"/>
</dbReference>
<evidence type="ECO:0000256" key="7">
    <source>
        <dbReference type="RuleBase" id="RU363032"/>
    </source>
</evidence>
<evidence type="ECO:0000256" key="2">
    <source>
        <dbReference type="ARBA" id="ARBA00022448"/>
    </source>
</evidence>
<name>A0A4D7BD18_9HYPH</name>
<proteinExistence type="inferred from homology"/>
<keyword evidence="2 7" id="KW-0813">Transport</keyword>
<keyword evidence="6 7" id="KW-0472">Membrane</keyword>
<dbReference type="EMBL" id="CP039690">
    <property type="protein sequence ID" value="QCI65872.1"/>
    <property type="molecule type" value="Genomic_DNA"/>
</dbReference>
<keyword evidence="3" id="KW-1003">Cell membrane</keyword>
<comment type="subcellular location">
    <subcellularLocation>
        <location evidence="1 7">Cell membrane</location>
        <topology evidence="1 7">Multi-pass membrane protein</topology>
    </subcellularLocation>
</comment>
<evidence type="ECO:0000313" key="9">
    <source>
        <dbReference type="EMBL" id="QCI65872.1"/>
    </source>
</evidence>
<organism evidence="9 10">
    <name type="scientific">Phreatobacter stygius</name>
    <dbReference type="NCBI Taxonomy" id="1940610"/>
    <lineage>
        <taxon>Bacteria</taxon>
        <taxon>Pseudomonadati</taxon>
        <taxon>Pseudomonadota</taxon>
        <taxon>Alphaproteobacteria</taxon>
        <taxon>Hyphomicrobiales</taxon>
        <taxon>Phreatobacteraceae</taxon>
        <taxon>Phreatobacter</taxon>
    </lineage>
</organism>
<evidence type="ECO:0000256" key="3">
    <source>
        <dbReference type="ARBA" id="ARBA00022475"/>
    </source>
</evidence>
<sequence>MRTKTLEPGRIGFALFRHALLGLGALIMLAPFVLMISVSLKPSGEIFSPEFTLLPKVWHAWENYSAAFTKQPLARFILNGFIVTGSIFVCQLIVALPCAYALAKLRWRGKETVFLMVLLGLLIPHQVTAIPLYILFWKFGLLDSYAAIILPSTISVFGIFLMRQFFLTVPDDLINAARLDGLGEFAIVWRIMMPTAVPAVIAFGVLSLVWNWNEFFWPLIVIQSEHLATPPLGVVFFNNAEAGTNYGPLMAAATAITAPLVIAFLAAQRWFIDGVTMTAVK</sequence>
<evidence type="ECO:0000256" key="6">
    <source>
        <dbReference type="ARBA" id="ARBA00023136"/>
    </source>
</evidence>
<feature type="transmembrane region" description="Helical" evidence="7">
    <location>
        <begin position="246"/>
        <end position="267"/>
    </location>
</feature>
<protein>
    <submittedName>
        <fullName evidence="9">Carbohydrate ABC transporter permease</fullName>
    </submittedName>
</protein>
<dbReference type="RefSeq" id="WP_136961318.1">
    <property type="nucleotide sequence ID" value="NZ_CP039690.1"/>
</dbReference>
<dbReference type="Gene3D" id="1.10.3720.10">
    <property type="entry name" value="MetI-like"/>
    <property type="match status" value="1"/>
</dbReference>
<feature type="transmembrane region" description="Helical" evidence="7">
    <location>
        <begin position="187"/>
        <end position="210"/>
    </location>
</feature>
<evidence type="ECO:0000259" key="8">
    <source>
        <dbReference type="PROSITE" id="PS50928"/>
    </source>
</evidence>
<dbReference type="CDD" id="cd06261">
    <property type="entry name" value="TM_PBP2"/>
    <property type="match status" value="1"/>
</dbReference>
<feature type="transmembrane region" description="Helical" evidence="7">
    <location>
        <begin position="20"/>
        <end position="40"/>
    </location>
</feature>
<feature type="transmembrane region" description="Helical" evidence="7">
    <location>
        <begin position="114"/>
        <end position="139"/>
    </location>
</feature>
<accession>A0A4D7BD18</accession>
<dbReference type="GO" id="GO:0005886">
    <property type="term" value="C:plasma membrane"/>
    <property type="evidence" value="ECO:0007669"/>
    <property type="project" value="UniProtKB-SubCell"/>
</dbReference>
<dbReference type="AlphaFoldDB" id="A0A4D7BD18"/>
<reference evidence="9 10" key="1">
    <citation type="submission" date="2019-04" db="EMBL/GenBank/DDBJ databases">
        <title>Phreatobacter aquaticus sp. nov.</title>
        <authorList>
            <person name="Choi A."/>
        </authorList>
    </citation>
    <scope>NUCLEOTIDE SEQUENCE [LARGE SCALE GENOMIC DNA]</scope>
    <source>
        <strain evidence="9 10">KCTC 52518</strain>
    </source>
</reference>